<dbReference type="RefSeq" id="WP_122637818.1">
    <property type="nucleotide sequence ID" value="NZ_QWIU01000002.1"/>
</dbReference>
<evidence type="ECO:0000256" key="2">
    <source>
        <dbReference type="ARBA" id="ARBA00022490"/>
    </source>
</evidence>
<dbReference type="InterPro" id="IPR019844">
    <property type="entry name" value="CSD_CS"/>
</dbReference>
<dbReference type="Gene3D" id="2.40.50.140">
    <property type="entry name" value="Nucleic acid-binding proteins"/>
    <property type="match status" value="1"/>
</dbReference>
<evidence type="ECO:0000256" key="3">
    <source>
        <dbReference type="RuleBase" id="RU000408"/>
    </source>
</evidence>
<dbReference type="InterPro" id="IPR012156">
    <property type="entry name" value="Cold_shock_CspA"/>
</dbReference>
<evidence type="ECO:0000313" key="6">
    <source>
        <dbReference type="Proteomes" id="UP000278775"/>
    </source>
</evidence>
<dbReference type="PRINTS" id="PR00050">
    <property type="entry name" value="COLDSHOCK"/>
</dbReference>
<proteinExistence type="predicted"/>
<organism evidence="5 6">
    <name type="scientific">Chryseobacterium nematophagum</name>
    <dbReference type="NCBI Taxonomy" id="2305228"/>
    <lineage>
        <taxon>Bacteria</taxon>
        <taxon>Pseudomonadati</taxon>
        <taxon>Bacteroidota</taxon>
        <taxon>Flavobacteriia</taxon>
        <taxon>Flavobacteriales</taxon>
        <taxon>Weeksellaceae</taxon>
        <taxon>Chryseobacterium group</taxon>
        <taxon>Chryseobacterium</taxon>
    </lineage>
</organism>
<dbReference type="GO" id="GO:0005829">
    <property type="term" value="C:cytosol"/>
    <property type="evidence" value="ECO:0007669"/>
    <property type="project" value="UniProtKB-ARBA"/>
</dbReference>
<dbReference type="PIRSF" id="PIRSF002599">
    <property type="entry name" value="Cold_shock_A"/>
    <property type="match status" value="1"/>
</dbReference>
<comment type="subcellular location">
    <subcellularLocation>
        <location evidence="1 3">Cytoplasm</location>
    </subcellularLocation>
</comment>
<comment type="caution">
    <text evidence="5">The sequence shown here is derived from an EMBL/GenBank/DDBJ whole genome shotgun (WGS) entry which is preliminary data.</text>
</comment>
<dbReference type="SUPFAM" id="SSF50249">
    <property type="entry name" value="Nucleic acid-binding proteins"/>
    <property type="match status" value="1"/>
</dbReference>
<dbReference type="InterPro" id="IPR050181">
    <property type="entry name" value="Cold_shock_domain"/>
</dbReference>
<evidence type="ECO:0000259" key="4">
    <source>
        <dbReference type="PROSITE" id="PS51857"/>
    </source>
</evidence>
<feature type="domain" description="CSD" evidence="4">
    <location>
        <begin position="1"/>
        <end position="63"/>
    </location>
</feature>
<dbReference type="Proteomes" id="UP000278775">
    <property type="component" value="Unassembled WGS sequence"/>
</dbReference>
<dbReference type="EMBL" id="QWIU01000002">
    <property type="protein sequence ID" value="RNA63911.1"/>
    <property type="molecule type" value="Genomic_DNA"/>
</dbReference>
<dbReference type="InterPro" id="IPR012340">
    <property type="entry name" value="NA-bd_OB-fold"/>
</dbReference>
<dbReference type="InterPro" id="IPR002059">
    <property type="entry name" value="CSP_DNA-bd"/>
</dbReference>
<protein>
    <submittedName>
        <fullName evidence="5">Cold-shock protein</fullName>
    </submittedName>
</protein>
<dbReference type="InterPro" id="IPR011129">
    <property type="entry name" value="CSD"/>
</dbReference>
<evidence type="ECO:0000313" key="5">
    <source>
        <dbReference type="EMBL" id="RNA63911.1"/>
    </source>
</evidence>
<dbReference type="CDD" id="cd04458">
    <property type="entry name" value="CSP_CDS"/>
    <property type="match status" value="1"/>
</dbReference>
<dbReference type="Pfam" id="PF00313">
    <property type="entry name" value="CSD"/>
    <property type="match status" value="1"/>
</dbReference>
<dbReference type="PROSITE" id="PS51857">
    <property type="entry name" value="CSD_2"/>
    <property type="match status" value="1"/>
</dbReference>
<dbReference type="OrthoDB" id="9805039at2"/>
<dbReference type="SMART" id="SM00357">
    <property type="entry name" value="CSP"/>
    <property type="match status" value="1"/>
</dbReference>
<gene>
    <name evidence="5" type="ORF">D1631_17070</name>
</gene>
<dbReference type="GO" id="GO:0003676">
    <property type="term" value="F:nucleic acid binding"/>
    <property type="evidence" value="ECO:0007669"/>
    <property type="project" value="InterPro"/>
</dbReference>
<dbReference type="PROSITE" id="PS00352">
    <property type="entry name" value="CSD_1"/>
    <property type="match status" value="1"/>
</dbReference>
<keyword evidence="2" id="KW-0963">Cytoplasm</keyword>
<dbReference type="AlphaFoldDB" id="A0A3M7TK23"/>
<dbReference type="PANTHER" id="PTHR11544">
    <property type="entry name" value="COLD SHOCK DOMAIN CONTAINING PROTEINS"/>
    <property type="match status" value="1"/>
</dbReference>
<reference evidence="5 6" key="1">
    <citation type="submission" date="2018-08" db="EMBL/GenBank/DDBJ databases">
        <title>Chryseobacterium nematophagum: a novel matrix digesting pathogen of nematodes.</title>
        <authorList>
            <person name="Page A."/>
            <person name="Roberts M."/>
            <person name="Felix M.-A."/>
            <person name="Weir W."/>
        </authorList>
    </citation>
    <scope>NUCLEOTIDE SEQUENCE [LARGE SCALE GENOMIC DNA]</scope>
    <source>
        <strain evidence="5 6">JUb129</strain>
    </source>
</reference>
<sequence length="64" mass="7123">MKQGIVKFFNEAKGFGFIAPSDGSKDIFVHSSGLNTRTIKENDKVIFDVQQGDKGLNAFNVRLF</sequence>
<accession>A0A3M7TK23</accession>
<evidence type="ECO:0000256" key="1">
    <source>
        <dbReference type="ARBA" id="ARBA00004496"/>
    </source>
</evidence>
<name>A0A3M7TK23_9FLAO</name>